<dbReference type="Proteomes" id="UP000054217">
    <property type="component" value="Unassembled WGS sequence"/>
</dbReference>
<dbReference type="AlphaFoldDB" id="A0A0C3I8S1"/>
<gene>
    <name evidence="1" type="ORF">M404DRAFT_1008874</name>
</gene>
<dbReference type="HOGENOM" id="CLU_1555890_0_0_1"/>
<sequence length="172" mass="18920">MRLPWRTSTLGKLAAIIFQLLFLIVASYPHTTASTMLLHPYIRSITSLAQCESGYEWMDNQETMPPCLLVAYVIAACVGNTWTQPALPPGSHYDGPSGQTVTPCYCSWSCYNLMMACTFCQGANNTDSLQTWPTFVQNCTSSDTDVSVLVFHLCAILLLIRDSLGTSPPLIL</sequence>
<evidence type="ECO:0000313" key="1">
    <source>
        <dbReference type="EMBL" id="KIN93517.1"/>
    </source>
</evidence>
<keyword evidence="2" id="KW-1185">Reference proteome</keyword>
<reference evidence="2" key="2">
    <citation type="submission" date="2015-01" db="EMBL/GenBank/DDBJ databases">
        <title>Evolutionary Origins and Diversification of the Mycorrhizal Mutualists.</title>
        <authorList>
            <consortium name="DOE Joint Genome Institute"/>
            <consortium name="Mycorrhizal Genomics Consortium"/>
            <person name="Kohler A."/>
            <person name="Kuo A."/>
            <person name="Nagy L.G."/>
            <person name="Floudas D."/>
            <person name="Copeland A."/>
            <person name="Barry K.W."/>
            <person name="Cichocki N."/>
            <person name="Veneault-Fourrey C."/>
            <person name="LaButti K."/>
            <person name="Lindquist E.A."/>
            <person name="Lipzen A."/>
            <person name="Lundell T."/>
            <person name="Morin E."/>
            <person name="Murat C."/>
            <person name="Riley R."/>
            <person name="Ohm R."/>
            <person name="Sun H."/>
            <person name="Tunlid A."/>
            <person name="Henrissat B."/>
            <person name="Grigoriev I.V."/>
            <person name="Hibbett D.S."/>
            <person name="Martin F."/>
        </authorList>
    </citation>
    <scope>NUCLEOTIDE SEQUENCE [LARGE SCALE GENOMIC DNA]</scope>
    <source>
        <strain evidence="2">Marx 270</strain>
    </source>
</reference>
<reference evidence="1 2" key="1">
    <citation type="submission" date="2014-04" db="EMBL/GenBank/DDBJ databases">
        <authorList>
            <consortium name="DOE Joint Genome Institute"/>
            <person name="Kuo A."/>
            <person name="Kohler A."/>
            <person name="Costa M.D."/>
            <person name="Nagy L.G."/>
            <person name="Floudas D."/>
            <person name="Copeland A."/>
            <person name="Barry K.W."/>
            <person name="Cichocki N."/>
            <person name="Veneault-Fourrey C."/>
            <person name="LaButti K."/>
            <person name="Lindquist E.A."/>
            <person name="Lipzen A."/>
            <person name="Lundell T."/>
            <person name="Morin E."/>
            <person name="Murat C."/>
            <person name="Sun H."/>
            <person name="Tunlid A."/>
            <person name="Henrissat B."/>
            <person name="Grigoriev I.V."/>
            <person name="Hibbett D.S."/>
            <person name="Martin F."/>
            <person name="Nordberg H.P."/>
            <person name="Cantor M.N."/>
            <person name="Hua S.X."/>
        </authorList>
    </citation>
    <scope>NUCLEOTIDE SEQUENCE [LARGE SCALE GENOMIC DNA]</scope>
    <source>
        <strain evidence="1 2">Marx 270</strain>
    </source>
</reference>
<dbReference type="EMBL" id="KN832160">
    <property type="protein sequence ID" value="KIN93517.1"/>
    <property type="molecule type" value="Genomic_DNA"/>
</dbReference>
<evidence type="ECO:0000313" key="2">
    <source>
        <dbReference type="Proteomes" id="UP000054217"/>
    </source>
</evidence>
<accession>A0A0C3I8S1</accession>
<proteinExistence type="predicted"/>
<dbReference type="InParanoid" id="A0A0C3I8S1"/>
<dbReference type="STRING" id="870435.A0A0C3I8S1"/>
<organism evidence="1 2">
    <name type="scientific">Pisolithus tinctorius Marx 270</name>
    <dbReference type="NCBI Taxonomy" id="870435"/>
    <lineage>
        <taxon>Eukaryota</taxon>
        <taxon>Fungi</taxon>
        <taxon>Dikarya</taxon>
        <taxon>Basidiomycota</taxon>
        <taxon>Agaricomycotina</taxon>
        <taxon>Agaricomycetes</taxon>
        <taxon>Agaricomycetidae</taxon>
        <taxon>Boletales</taxon>
        <taxon>Sclerodermatineae</taxon>
        <taxon>Pisolithaceae</taxon>
        <taxon>Pisolithus</taxon>
    </lineage>
</organism>
<dbReference type="OrthoDB" id="2796893at2759"/>
<name>A0A0C3I8S1_PISTI</name>
<protein>
    <submittedName>
        <fullName evidence="1">Uncharacterized protein</fullName>
    </submittedName>
</protein>